<evidence type="ECO:0000313" key="2">
    <source>
        <dbReference type="EMBL" id="CAG6640514.1"/>
    </source>
</evidence>
<feature type="transmembrane region" description="Helical" evidence="1">
    <location>
        <begin position="26"/>
        <end position="47"/>
    </location>
</feature>
<dbReference type="EMBL" id="HBUF01112385">
    <property type="protein sequence ID" value="CAG6640514.1"/>
    <property type="molecule type" value="Transcribed_RNA"/>
</dbReference>
<name>A0A8D8R0I0_9HEMI</name>
<dbReference type="AlphaFoldDB" id="A0A8D8R0I0"/>
<feature type="transmembrane region" description="Helical" evidence="1">
    <location>
        <begin position="68"/>
        <end position="90"/>
    </location>
</feature>
<keyword evidence="1" id="KW-1133">Transmembrane helix</keyword>
<reference evidence="2" key="1">
    <citation type="submission" date="2021-05" db="EMBL/GenBank/DDBJ databases">
        <authorList>
            <person name="Alioto T."/>
            <person name="Alioto T."/>
            <person name="Gomez Garrido J."/>
        </authorList>
    </citation>
    <scope>NUCLEOTIDE SEQUENCE</scope>
</reference>
<keyword evidence="1" id="KW-0472">Membrane</keyword>
<sequence length="99" mass="11763">MSDTNLPEIHQCVSHSQKTKPFPNIITYYFINSTIATYWYCILVWMKKKRTTRVLMLEYSCSVSHVQVMSYVSHLVWPYLWSLLLTYLSLPTTYNFALI</sequence>
<evidence type="ECO:0000256" key="1">
    <source>
        <dbReference type="SAM" id="Phobius"/>
    </source>
</evidence>
<proteinExistence type="predicted"/>
<accession>A0A8D8R0I0</accession>
<protein>
    <submittedName>
        <fullName evidence="2">Uncharacterized protein</fullName>
    </submittedName>
</protein>
<organism evidence="2">
    <name type="scientific">Cacopsylla melanoneura</name>
    <dbReference type="NCBI Taxonomy" id="428564"/>
    <lineage>
        <taxon>Eukaryota</taxon>
        <taxon>Metazoa</taxon>
        <taxon>Ecdysozoa</taxon>
        <taxon>Arthropoda</taxon>
        <taxon>Hexapoda</taxon>
        <taxon>Insecta</taxon>
        <taxon>Pterygota</taxon>
        <taxon>Neoptera</taxon>
        <taxon>Paraneoptera</taxon>
        <taxon>Hemiptera</taxon>
        <taxon>Sternorrhyncha</taxon>
        <taxon>Psylloidea</taxon>
        <taxon>Psyllidae</taxon>
        <taxon>Psyllinae</taxon>
        <taxon>Cacopsylla</taxon>
    </lineage>
</organism>
<keyword evidence="1" id="KW-0812">Transmembrane</keyword>